<protein>
    <submittedName>
        <fullName evidence="1">Uncharacterized protein</fullName>
    </submittedName>
</protein>
<dbReference type="OrthoDB" id="2012566at2759"/>
<evidence type="ECO:0000313" key="2">
    <source>
        <dbReference type="Proteomes" id="UP000799118"/>
    </source>
</evidence>
<dbReference type="EMBL" id="ML769615">
    <property type="protein sequence ID" value="KAE9391710.1"/>
    <property type="molecule type" value="Genomic_DNA"/>
</dbReference>
<proteinExistence type="predicted"/>
<reference evidence="1" key="1">
    <citation type="journal article" date="2019" name="Environ. Microbiol.">
        <title>Fungal ecological strategies reflected in gene transcription - a case study of two litter decomposers.</title>
        <authorList>
            <person name="Barbi F."/>
            <person name="Kohler A."/>
            <person name="Barry K."/>
            <person name="Baskaran P."/>
            <person name="Daum C."/>
            <person name="Fauchery L."/>
            <person name="Ihrmark K."/>
            <person name="Kuo A."/>
            <person name="LaButti K."/>
            <person name="Lipzen A."/>
            <person name="Morin E."/>
            <person name="Grigoriev I.V."/>
            <person name="Henrissat B."/>
            <person name="Lindahl B."/>
            <person name="Martin F."/>
        </authorList>
    </citation>
    <scope>NUCLEOTIDE SEQUENCE</scope>
    <source>
        <strain evidence="1">JB14</strain>
    </source>
</reference>
<organism evidence="1 2">
    <name type="scientific">Gymnopus androsaceus JB14</name>
    <dbReference type="NCBI Taxonomy" id="1447944"/>
    <lineage>
        <taxon>Eukaryota</taxon>
        <taxon>Fungi</taxon>
        <taxon>Dikarya</taxon>
        <taxon>Basidiomycota</taxon>
        <taxon>Agaricomycotina</taxon>
        <taxon>Agaricomycetes</taxon>
        <taxon>Agaricomycetidae</taxon>
        <taxon>Agaricales</taxon>
        <taxon>Marasmiineae</taxon>
        <taxon>Omphalotaceae</taxon>
        <taxon>Gymnopus</taxon>
    </lineage>
</organism>
<gene>
    <name evidence="1" type="ORF">BT96DRAFT_1059858</name>
</gene>
<evidence type="ECO:0000313" key="1">
    <source>
        <dbReference type="EMBL" id="KAE9391710.1"/>
    </source>
</evidence>
<name>A0A6A4H211_9AGAR</name>
<sequence>MLTIVNPLSQAYFDHTCPRFCPLVCANVLWLFYLNDQGYKMTSTLELLCHILCTCVYEFNTHYCYSSDWLFYYLRDLCGRCSNPELSELRHLLEMRQ</sequence>
<keyword evidence="2" id="KW-1185">Reference proteome</keyword>
<dbReference type="AlphaFoldDB" id="A0A6A4H211"/>
<dbReference type="Proteomes" id="UP000799118">
    <property type="component" value="Unassembled WGS sequence"/>
</dbReference>
<accession>A0A6A4H211</accession>